<dbReference type="Pfam" id="PF04422">
    <property type="entry name" value="FrhB_FdhB_N"/>
    <property type="match status" value="1"/>
</dbReference>
<dbReference type="InterPro" id="IPR007525">
    <property type="entry name" value="FrhB_FdhB_C"/>
</dbReference>
<dbReference type="EMBL" id="BAABBQ010000001">
    <property type="protein sequence ID" value="GAA4017826.1"/>
    <property type="molecule type" value="Genomic_DNA"/>
</dbReference>
<name>A0ABP7SYD7_9SPHN</name>
<organism evidence="2 3">
    <name type="scientific">Sphingomonas swuensis</name>
    <dbReference type="NCBI Taxonomy" id="977800"/>
    <lineage>
        <taxon>Bacteria</taxon>
        <taxon>Pseudomonadati</taxon>
        <taxon>Pseudomonadota</taxon>
        <taxon>Alphaproteobacteria</taxon>
        <taxon>Sphingomonadales</taxon>
        <taxon>Sphingomonadaceae</taxon>
        <taxon>Sphingomonas</taxon>
    </lineage>
</organism>
<dbReference type="PROSITE" id="PS51379">
    <property type="entry name" value="4FE4S_FER_2"/>
    <property type="match status" value="1"/>
</dbReference>
<sequence>MPPSPERALSPNALAGSDLCIGCGACTLLAEDSAMGWDRDGFRKPAGDFADRSSEDVASRCPMSPFARDEDHIADALFDDVPRHARLGRVRASYVGHVAEEEWRSNGSSGGLTSWVAGELLRTGKVDAVAHVRPEDPSVGGRFFGYTLSSSLEELGRGAKSRYYPVDLADILRTIRSTPGLYAIVGLPCFIKAVNLARRADPLLEERITHTLGLFCGHQKSAHLVDSFALQLDTDMMRVRAVDYRLKDPGRPANWYRADLTLDDGRHRSEDWMHLADGDWGAGFWQNPACNWCDDVAAETADIAFGDAWVEPYSSDGRGTNVAVVRSAEIHEMIEAARDEGRLALAIVAPDFVADTQAAGFRHRREGLAYRLTWAKRGIRPRKRVAPSAALPWRRKAIYRLRNAITRGSHIVFRLANASAKPGLYTGWARPTLKLYQALAWGAGPLGKWLDKLAPRAKA</sequence>
<evidence type="ECO:0000313" key="2">
    <source>
        <dbReference type="EMBL" id="GAA4017826.1"/>
    </source>
</evidence>
<dbReference type="Pfam" id="PF04432">
    <property type="entry name" value="FrhB_FdhB_C"/>
    <property type="match status" value="1"/>
</dbReference>
<proteinExistence type="predicted"/>
<dbReference type="PANTHER" id="PTHR31332">
    <property type="entry name" value="7-HYDROXYMETHYL CHLOROPHYLL A REDUCTASE, CHLOROPLASTIC"/>
    <property type="match status" value="1"/>
</dbReference>
<gene>
    <name evidence="2" type="ORF">GCM10022280_16430</name>
</gene>
<keyword evidence="3" id="KW-1185">Reference proteome</keyword>
<protein>
    <submittedName>
        <fullName evidence="2">Coenzyme F420 hydrogenase/dehydrogenase, beta subunit C-terminal domain</fullName>
    </submittedName>
</protein>
<evidence type="ECO:0000259" key="1">
    <source>
        <dbReference type="PROSITE" id="PS51379"/>
    </source>
</evidence>
<dbReference type="InterPro" id="IPR045220">
    <property type="entry name" value="FRHB/FDHB/HCAR-like"/>
</dbReference>
<feature type="domain" description="4Fe-4S ferredoxin-type" evidence="1">
    <location>
        <begin position="11"/>
        <end position="40"/>
    </location>
</feature>
<dbReference type="InterPro" id="IPR017896">
    <property type="entry name" value="4Fe4S_Fe-S-bd"/>
</dbReference>
<dbReference type="InterPro" id="IPR007516">
    <property type="entry name" value="Co_F420_Hydgase/DH_bsu_N"/>
</dbReference>
<accession>A0ABP7SYD7</accession>
<dbReference type="PANTHER" id="PTHR31332:SF0">
    <property type="entry name" value="7-HYDROXYMETHYL CHLOROPHYLL A REDUCTASE, CHLOROPLASTIC"/>
    <property type="match status" value="1"/>
</dbReference>
<evidence type="ECO:0000313" key="3">
    <source>
        <dbReference type="Proteomes" id="UP001500235"/>
    </source>
</evidence>
<dbReference type="Proteomes" id="UP001500235">
    <property type="component" value="Unassembled WGS sequence"/>
</dbReference>
<comment type="caution">
    <text evidence="2">The sequence shown here is derived from an EMBL/GenBank/DDBJ whole genome shotgun (WGS) entry which is preliminary data.</text>
</comment>
<dbReference type="RefSeq" id="WP_344706906.1">
    <property type="nucleotide sequence ID" value="NZ_BAABBQ010000001.1"/>
</dbReference>
<reference evidence="3" key="1">
    <citation type="journal article" date="2019" name="Int. J. Syst. Evol. Microbiol.">
        <title>The Global Catalogue of Microorganisms (GCM) 10K type strain sequencing project: providing services to taxonomists for standard genome sequencing and annotation.</title>
        <authorList>
            <consortium name="The Broad Institute Genomics Platform"/>
            <consortium name="The Broad Institute Genome Sequencing Center for Infectious Disease"/>
            <person name="Wu L."/>
            <person name="Ma J."/>
        </authorList>
    </citation>
    <scope>NUCLEOTIDE SEQUENCE [LARGE SCALE GENOMIC DNA]</scope>
    <source>
        <strain evidence="3">JCM 17563</strain>
    </source>
</reference>